<dbReference type="PaxDb" id="4097-A0A1S3XHP5"/>
<evidence type="ECO:0000256" key="2">
    <source>
        <dbReference type="ARBA" id="ARBA00022737"/>
    </source>
</evidence>
<dbReference type="InterPro" id="IPR036390">
    <property type="entry name" value="WH_DNA-bd_sf"/>
</dbReference>
<dbReference type="Pfam" id="PF00538">
    <property type="entry name" value="Linker_histone"/>
    <property type="match status" value="1"/>
</dbReference>
<dbReference type="PANTHER" id="PTHR11467">
    <property type="entry name" value="HISTONE H1"/>
    <property type="match status" value="1"/>
</dbReference>
<proteinExistence type="predicted"/>
<dbReference type="AlphaFoldDB" id="A0A1S3XHP5"/>
<dbReference type="FunFam" id="1.10.10.10:FF:000537">
    <property type="entry name" value="HMG-Y-related protein A"/>
    <property type="match status" value="1"/>
</dbReference>
<dbReference type="InterPro" id="IPR017956">
    <property type="entry name" value="AT_hook_DNA-bd_motif"/>
</dbReference>
<dbReference type="SMART" id="SM00526">
    <property type="entry name" value="H15"/>
    <property type="match status" value="1"/>
</dbReference>
<dbReference type="PROSITE" id="PS51504">
    <property type="entry name" value="H15"/>
    <property type="match status" value="1"/>
</dbReference>
<dbReference type="GO" id="GO:0006334">
    <property type="term" value="P:nucleosome assembly"/>
    <property type="evidence" value="ECO:0007669"/>
    <property type="project" value="InterPro"/>
</dbReference>
<dbReference type="Proteomes" id="UP000790787">
    <property type="component" value="Chromosome 12"/>
</dbReference>
<keyword evidence="5" id="KW-0539">Nucleus</keyword>
<evidence type="ECO:0000256" key="1">
    <source>
        <dbReference type="ARBA" id="ARBA00004604"/>
    </source>
</evidence>
<reference evidence="10" key="1">
    <citation type="journal article" date="2014" name="Nat. Commun.">
        <title>The tobacco genome sequence and its comparison with those of tomato and potato.</title>
        <authorList>
            <person name="Sierro N."/>
            <person name="Battey J.N."/>
            <person name="Ouadi S."/>
            <person name="Bakaher N."/>
            <person name="Bovet L."/>
            <person name="Willig A."/>
            <person name="Goepfert S."/>
            <person name="Peitsch M.C."/>
            <person name="Ivanov N.V."/>
        </authorList>
    </citation>
    <scope>NUCLEOTIDE SEQUENCE [LARGE SCALE GENOMIC DNA]</scope>
</reference>
<dbReference type="OMA" id="YPDMIME"/>
<dbReference type="GO" id="GO:0000786">
    <property type="term" value="C:nucleosome"/>
    <property type="evidence" value="ECO:0007669"/>
    <property type="project" value="InterPro"/>
</dbReference>
<feature type="region of interest" description="Disordered" evidence="8">
    <location>
        <begin position="86"/>
        <end position="197"/>
    </location>
</feature>
<dbReference type="InterPro" id="IPR036388">
    <property type="entry name" value="WH-like_DNA-bd_sf"/>
</dbReference>
<reference evidence="11" key="2">
    <citation type="submission" date="2025-08" db="UniProtKB">
        <authorList>
            <consortium name="RefSeq"/>
        </authorList>
    </citation>
    <scope>IDENTIFICATION</scope>
    <source>
        <tissue evidence="11">Leaf</tissue>
    </source>
</reference>
<protein>
    <recommendedName>
        <fullName evidence="6">HMG-Y-related protein A</fullName>
    </recommendedName>
    <alternativeName>
        <fullName evidence="7">High mobility group A protein</fullName>
    </alternativeName>
</protein>
<organism evidence="10 11">
    <name type="scientific">Nicotiana tabacum</name>
    <name type="common">Common tobacco</name>
    <dbReference type="NCBI Taxonomy" id="4097"/>
    <lineage>
        <taxon>Eukaryota</taxon>
        <taxon>Viridiplantae</taxon>
        <taxon>Streptophyta</taxon>
        <taxon>Embryophyta</taxon>
        <taxon>Tracheophyta</taxon>
        <taxon>Spermatophyta</taxon>
        <taxon>Magnoliopsida</taxon>
        <taxon>eudicotyledons</taxon>
        <taxon>Gunneridae</taxon>
        <taxon>Pentapetalae</taxon>
        <taxon>asterids</taxon>
        <taxon>lamiids</taxon>
        <taxon>Solanales</taxon>
        <taxon>Solanaceae</taxon>
        <taxon>Nicotianoideae</taxon>
        <taxon>Nicotianeae</taxon>
        <taxon>Nicotiana</taxon>
    </lineage>
</organism>
<keyword evidence="10" id="KW-1185">Reference proteome</keyword>
<feature type="domain" description="H15" evidence="9">
    <location>
        <begin position="22"/>
        <end position="91"/>
    </location>
</feature>
<dbReference type="Gene3D" id="1.10.10.10">
    <property type="entry name" value="Winged helix-like DNA-binding domain superfamily/Winged helix DNA-binding domain"/>
    <property type="match status" value="1"/>
</dbReference>
<dbReference type="SMART" id="SM00384">
    <property type="entry name" value="AT_hook"/>
    <property type="match status" value="4"/>
</dbReference>
<evidence type="ECO:0000256" key="8">
    <source>
        <dbReference type="SAM" id="MobiDB-lite"/>
    </source>
</evidence>
<accession>A0A1S3XHP5</accession>
<sequence length="197" mass="20945">MATEQQIDNPTPTQLPPSSPSILPSYPDMIMEAIEALNDENGSNKSAIAKQIDASYGTLPPAHGTLLAHHLNKMKQSGQLVMVKNNYMKPDPNAPPRRGRGRPPKPKAPLPEGYVPPPPRPRGRPPKERDPHAPIAVPMKITSPSSGGTGKKRGRPRKFPNDTSSPSPSVAPSPSGTPRGRGRPPKVKTPVAAEVGA</sequence>
<evidence type="ECO:0000259" key="9">
    <source>
        <dbReference type="PROSITE" id="PS51504"/>
    </source>
</evidence>
<dbReference type="GO" id="GO:0005730">
    <property type="term" value="C:nucleolus"/>
    <property type="evidence" value="ECO:0000318"/>
    <property type="project" value="GO_Central"/>
</dbReference>
<dbReference type="RefSeq" id="XP_016439212.1">
    <property type="nucleotide sequence ID" value="XM_016583726.1"/>
</dbReference>
<dbReference type="InterPro" id="IPR005818">
    <property type="entry name" value="Histone_H1/H5_H15"/>
</dbReference>
<keyword evidence="3" id="KW-0007">Acetylation</keyword>
<comment type="subcellular location">
    <subcellularLocation>
        <location evidence="1">Nucleus</location>
        <location evidence="1">Nucleolus</location>
    </subcellularLocation>
</comment>
<evidence type="ECO:0000256" key="4">
    <source>
        <dbReference type="ARBA" id="ARBA00023125"/>
    </source>
</evidence>
<evidence type="ECO:0000256" key="3">
    <source>
        <dbReference type="ARBA" id="ARBA00022990"/>
    </source>
</evidence>
<dbReference type="GO" id="GO:0030261">
    <property type="term" value="P:chromosome condensation"/>
    <property type="evidence" value="ECO:0000318"/>
    <property type="project" value="GO_Central"/>
</dbReference>
<dbReference type="GeneID" id="107765117"/>
<dbReference type="OrthoDB" id="1110759at2759"/>
<feature type="region of interest" description="Disordered" evidence="8">
    <location>
        <begin position="1"/>
        <end position="25"/>
    </location>
</feature>
<gene>
    <name evidence="11" type="primary">LOC107765117</name>
</gene>
<dbReference type="PRINTS" id="PR00929">
    <property type="entry name" value="ATHOOK"/>
</dbReference>
<dbReference type="GO" id="GO:0005634">
    <property type="term" value="C:nucleus"/>
    <property type="evidence" value="ECO:0000318"/>
    <property type="project" value="GO_Central"/>
</dbReference>
<dbReference type="GO" id="GO:0031492">
    <property type="term" value="F:nucleosomal DNA binding"/>
    <property type="evidence" value="ECO:0000318"/>
    <property type="project" value="GO_Central"/>
</dbReference>
<feature type="compositionally biased region" description="Low complexity" evidence="8">
    <location>
        <begin position="164"/>
        <end position="178"/>
    </location>
</feature>
<feature type="compositionally biased region" description="Pro residues" evidence="8">
    <location>
        <begin position="106"/>
        <end position="120"/>
    </location>
</feature>
<evidence type="ECO:0000256" key="5">
    <source>
        <dbReference type="ARBA" id="ARBA00023242"/>
    </source>
</evidence>
<name>A0A1S3XHP5_TOBAC</name>
<dbReference type="STRING" id="4097.A0A1S3XHP5"/>
<keyword evidence="2" id="KW-0677">Repeat</keyword>
<dbReference type="GO" id="GO:0045910">
    <property type="term" value="P:negative regulation of DNA recombination"/>
    <property type="evidence" value="ECO:0000318"/>
    <property type="project" value="GO_Central"/>
</dbReference>
<dbReference type="GO" id="GO:0003690">
    <property type="term" value="F:double-stranded DNA binding"/>
    <property type="evidence" value="ECO:0000318"/>
    <property type="project" value="GO_Central"/>
</dbReference>
<evidence type="ECO:0000313" key="10">
    <source>
        <dbReference type="Proteomes" id="UP000790787"/>
    </source>
</evidence>
<keyword evidence="4" id="KW-0238">DNA-binding</keyword>
<evidence type="ECO:0000256" key="7">
    <source>
        <dbReference type="ARBA" id="ARBA00076335"/>
    </source>
</evidence>
<dbReference type="SUPFAM" id="SSF46785">
    <property type="entry name" value="Winged helix' DNA-binding domain"/>
    <property type="match status" value="1"/>
</dbReference>
<dbReference type="PANTHER" id="PTHR11467:SF103">
    <property type="entry name" value="HMG-Y-RELATED PROTEIN A"/>
    <property type="match status" value="1"/>
</dbReference>
<dbReference type="KEGG" id="nta:107765117"/>
<dbReference type="RefSeq" id="XP_016439212.1">
    <property type="nucleotide sequence ID" value="XM_016583726.2"/>
</dbReference>
<evidence type="ECO:0000256" key="6">
    <source>
        <dbReference type="ARBA" id="ARBA00068571"/>
    </source>
</evidence>
<evidence type="ECO:0000313" key="11">
    <source>
        <dbReference type="RefSeq" id="XP_016439212.1"/>
    </source>
</evidence>